<dbReference type="Pfam" id="PF04226">
    <property type="entry name" value="Transgly_assoc"/>
    <property type="match status" value="1"/>
</dbReference>
<comment type="subcellular location">
    <subcellularLocation>
        <location evidence="1">Cell membrane</location>
        <topology evidence="1">Multi-pass membrane protein</topology>
    </subcellularLocation>
</comment>
<keyword evidence="4 7" id="KW-0812">Transmembrane</keyword>
<name>A0A160DWP6_9GAMM</name>
<dbReference type="STRING" id="1300342.I596_3077"/>
<dbReference type="PANTHER" id="PTHR33884">
    <property type="entry name" value="UPF0410 PROTEIN YMGE"/>
    <property type="match status" value="1"/>
</dbReference>
<sequence>MEVFGGTYGIIMTIVIGLVVGIVAKFLKPGKDPGGFIITTLIGIAGSFLATFLGKTLGWYQPGQTAGFIGSVIGAIVLLILYGLITRKR</sequence>
<dbReference type="PANTHER" id="PTHR33884:SF7">
    <property type="entry name" value="BSL8023 PROTEIN"/>
    <property type="match status" value="1"/>
</dbReference>
<evidence type="ECO:0000256" key="2">
    <source>
        <dbReference type="ARBA" id="ARBA00011006"/>
    </source>
</evidence>
<proteinExistence type="inferred from homology"/>
<dbReference type="InterPro" id="IPR007341">
    <property type="entry name" value="Transgly_assoc"/>
</dbReference>
<evidence type="ECO:0000256" key="1">
    <source>
        <dbReference type="ARBA" id="ARBA00004651"/>
    </source>
</evidence>
<keyword evidence="5 7" id="KW-1133">Transmembrane helix</keyword>
<evidence type="ECO:0000256" key="4">
    <source>
        <dbReference type="ARBA" id="ARBA00022692"/>
    </source>
</evidence>
<dbReference type="AlphaFoldDB" id="A0A160DWP6"/>
<dbReference type="KEGG" id="dko:I596_3077"/>
<evidence type="ECO:0000313" key="8">
    <source>
        <dbReference type="EMBL" id="ANB19069.1"/>
    </source>
</evidence>
<dbReference type="OrthoDB" id="9811343at2"/>
<feature type="transmembrane region" description="Helical" evidence="7">
    <location>
        <begin position="6"/>
        <end position="27"/>
    </location>
</feature>
<reference evidence="8 9" key="1">
    <citation type="submission" date="2016-04" db="EMBL/GenBank/DDBJ databases">
        <title>Complete genome sequence of Dokdonella koreensis DS-123T.</title>
        <authorList>
            <person name="Kim J.F."/>
            <person name="Lee H."/>
            <person name="Kwak M.-J."/>
        </authorList>
    </citation>
    <scope>NUCLEOTIDE SEQUENCE [LARGE SCALE GENOMIC DNA]</scope>
    <source>
        <strain evidence="8 9">DS-123</strain>
    </source>
</reference>
<feature type="transmembrane region" description="Helical" evidence="7">
    <location>
        <begin position="34"/>
        <end position="54"/>
    </location>
</feature>
<evidence type="ECO:0000256" key="5">
    <source>
        <dbReference type="ARBA" id="ARBA00022989"/>
    </source>
</evidence>
<keyword evidence="3" id="KW-1003">Cell membrane</keyword>
<dbReference type="RefSeq" id="WP_067649408.1">
    <property type="nucleotide sequence ID" value="NZ_CP015249.1"/>
</dbReference>
<keyword evidence="6 7" id="KW-0472">Membrane</keyword>
<dbReference type="Proteomes" id="UP000076830">
    <property type="component" value="Chromosome"/>
</dbReference>
<comment type="similarity">
    <text evidence="2">Belongs to the UPF0410 family.</text>
</comment>
<evidence type="ECO:0000256" key="7">
    <source>
        <dbReference type="SAM" id="Phobius"/>
    </source>
</evidence>
<dbReference type="GO" id="GO:0005886">
    <property type="term" value="C:plasma membrane"/>
    <property type="evidence" value="ECO:0007669"/>
    <property type="project" value="UniProtKB-SubCell"/>
</dbReference>
<accession>A0A160DWP6</accession>
<protein>
    <submittedName>
        <fullName evidence="8">Transglycosylase-associated protein</fullName>
    </submittedName>
</protein>
<organism evidence="8 9">
    <name type="scientific">Dokdonella koreensis DS-123</name>
    <dbReference type="NCBI Taxonomy" id="1300342"/>
    <lineage>
        <taxon>Bacteria</taxon>
        <taxon>Pseudomonadati</taxon>
        <taxon>Pseudomonadota</taxon>
        <taxon>Gammaproteobacteria</taxon>
        <taxon>Lysobacterales</taxon>
        <taxon>Rhodanobacteraceae</taxon>
        <taxon>Dokdonella</taxon>
    </lineage>
</organism>
<evidence type="ECO:0000256" key="3">
    <source>
        <dbReference type="ARBA" id="ARBA00022475"/>
    </source>
</evidence>
<keyword evidence="9" id="KW-1185">Reference proteome</keyword>
<dbReference type="EMBL" id="CP015249">
    <property type="protein sequence ID" value="ANB19069.1"/>
    <property type="molecule type" value="Genomic_DNA"/>
</dbReference>
<feature type="transmembrane region" description="Helical" evidence="7">
    <location>
        <begin position="66"/>
        <end position="85"/>
    </location>
</feature>
<dbReference type="PATRIC" id="fig|1300342.3.peg.3004"/>
<evidence type="ECO:0000313" key="9">
    <source>
        <dbReference type="Proteomes" id="UP000076830"/>
    </source>
</evidence>
<evidence type="ECO:0000256" key="6">
    <source>
        <dbReference type="ARBA" id="ARBA00023136"/>
    </source>
</evidence>
<gene>
    <name evidence="8" type="ORF">I596_3077</name>
</gene>